<sequence>MAENIEEKWPKGLVASIAFGFILVLMLATAAPNKLVDKVMVKERAWGLALLGQSDLAAVESKTRDWYTFLLLDSGAKAMVADVFIGERSSRGTVNALEEKAGWWFNYLSERGEALQKIIYQVVYRVVLALFWLPFLAVVVIPGAYAGWMRWHAKRAGFSYTSPFVNNHATNMLLMSTVLLPLSLIFPLPLPPLVVSTFLILAIPILLSLLISNLPKMF</sequence>
<keyword evidence="3" id="KW-1185">Reference proteome</keyword>
<dbReference type="InterPro" id="IPR022266">
    <property type="entry name" value="DtrJ-like"/>
</dbReference>
<dbReference type="OrthoDB" id="9128627at2"/>
<proteinExistence type="predicted"/>
<feature type="transmembrane region" description="Helical" evidence="1">
    <location>
        <begin position="12"/>
        <end position="31"/>
    </location>
</feature>
<dbReference type="Proteomes" id="UP000306635">
    <property type="component" value="Unassembled WGS sequence"/>
</dbReference>
<reference evidence="2 3" key="1">
    <citation type="submission" date="2019-04" db="EMBL/GenBank/DDBJ databases">
        <authorList>
            <person name="Li M."/>
        </authorList>
    </citation>
    <scope>NUCLEOTIDE SEQUENCE [LARGE SCALE GENOMIC DNA]</scope>
    <source>
        <strain evidence="2 3">LAM1902</strain>
    </source>
</reference>
<gene>
    <name evidence="2" type="ORF">FAS41_29980</name>
</gene>
<feature type="transmembrane region" description="Helical" evidence="1">
    <location>
        <begin position="194"/>
        <end position="214"/>
    </location>
</feature>
<dbReference type="EMBL" id="SWDV01000075">
    <property type="protein sequence ID" value="TLX69799.1"/>
    <property type="molecule type" value="Genomic_DNA"/>
</dbReference>
<name>A0A5R9QLY1_9PSED</name>
<dbReference type="AlphaFoldDB" id="A0A5R9QLY1"/>
<dbReference type="RefSeq" id="WP_138526903.1">
    <property type="nucleotide sequence ID" value="NZ_SWDV01000075.1"/>
</dbReference>
<dbReference type="Pfam" id="PF14348">
    <property type="entry name" value="DtrJ-like"/>
    <property type="match status" value="1"/>
</dbReference>
<protein>
    <submittedName>
        <fullName evidence="2">DUF4400 domain-containing protein</fullName>
    </submittedName>
</protein>
<evidence type="ECO:0000256" key="1">
    <source>
        <dbReference type="SAM" id="Phobius"/>
    </source>
</evidence>
<keyword evidence="1" id="KW-0472">Membrane</keyword>
<evidence type="ECO:0000313" key="2">
    <source>
        <dbReference type="EMBL" id="TLX69799.1"/>
    </source>
</evidence>
<feature type="transmembrane region" description="Helical" evidence="1">
    <location>
        <begin position="122"/>
        <end position="148"/>
    </location>
</feature>
<keyword evidence="1" id="KW-0812">Transmembrane</keyword>
<keyword evidence="1" id="KW-1133">Transmembrane helix</keyword>
<comment type="caution">
    <text evidence="2">The sequence shown here is derived from an EMBL/GenBank/DDBJ whole genome shotgun (WGS) entry which is preliminary data.</text>
</comment>
<organism evidence="2 3">
    <name type="scientific">Pseudomonas nicosulfuronedens</name>
    <dbReference type="NCBI Taxonomy" id="2571105"/>
    <lineage>
        <taxon>Bacteria</taxon>
        <taxon>Pseudomonadati</taxon>
        <taxon>Pseudomonadota</taxon>
        <taxon>Gammaproteobacteria</taxon>
        <taxon>Pseudomonadales</taxon>
        <taxon>Pseudomonadaceae</taxon>
        <taxon>Pseudomonas</taxon>
    </lineage>
</organism>
<evidence type="ECO:0000313" key="3">
    <source>
        <dbReference type="Proteomes" id="UP000306635"/>
    </source>
</evidence>
<feature type="transmembrane region" description="Helical" evidence="1">
    <location>
        <begin position="169"/>
        <end position="188"/>
    </location>
</feature>
<accession>A0A5R9QLY1</accession>